<dbReference type="InterPro" id="IPR029752">
    <property type="entry name" value="D-isomer_DH_CS1"/>
</dbReference>
<dbReference type="AlphaFoldDB" id="A0A0S2I0S7"/>
<evidence type="ECO:0000259" key="5">
    <source>
        <dbReference type="Pfam" id="PF00389"/>
    </source>
</evidence>
<dbReference type="InterPro" id="IPR006140">
    <property type="entry name" value="D-isomer_DH_NAD-bd"/>
</dbReference>
<evidence type="ECO:0000256" key="4">
    <source>
        <dbReference type="RuleBase" id="RU003719"/>
    </source>
</evidence>
<gene>
    <name evidence="7" type="primary">hprA</name>
    <name evidence="7" type="ORF">L21SP5_02252</name>
</gene>
<evidence type="ECO:0000313" key="7">
    <source>
        <dbReference type="EMBL" id="ALO15885.1"/>
    </source>
</evidence>
<reference evidence="7 8" key="1">
    <citation type="submission" date="2015-11" db="EMBL/GenBank/DDBJ databases">
        <title>Description and complete genome sequence of a novel strain predominating in hypersaline microbial mats and representing a new family of the Bacteriodetes phylum.</title>
        <authorList>
            <person name="Spring S."/>
            <person name="Bunk B."/>
            <person name="Sproer C."/>
            <person name="Klenk H.-P."/>
        </authorList>
    </citation>
    <scope>NUCLEOTIDE SEQUENCE [LARGE SCALE GENOMIC DNA]</scope>
    <source>
        <strain evidence="7 8">L21-Spi-D4</strain>
    </source>
</reference>
<evidence type="ECO:0000256" key="3">
    <source>
        <dbReference type="ARBA" id="ARBA00023027"/>
    </source>
</evidence>
<proteinExistence type="inferred from homology"/>
<dbReference type="SUPFAM" id="SSF52283">
    <property type="entry name" value="Formate/glycerate dehydrogenase catalytic domain-like"/>
    <property type="match status" value="1"/>
</dbReference>
<dbReference type="PROSITE" id="PS00670">
    <property type="entry name" value="D_2_HYDROXYACID_DH_2"/>
    <property type="match status" value="1"/>
</dbReference>
<dbReference type="InterPro" id="IPR006139">
    <property type="entry name" value="D-isomer_2_OHA_DH_cat_dom"/>
</dbReference>
<feature type="domain" description="D-isomer specific 2-hydroxyacid dehydrogenase catalytic" evidence="5">
    <location>
        <begin position="20"/>
        <end position="310"/>
    </location>
</feature>
<dbReference type="Gene3D" id="3.40.50.720">
    <property type="entry name" value="NAD(P)-binding Rossmann-like Domain"/>
    <property type="match status" value="2"/>
</dbReference>
<dbReference type="PROSITE" id="PS00065">
    <property type="entry name" value="D_2_HYDROXYACID_DH_1"/>
    <property type="match status" value="1"/>
</dbReference>
<dbReference type="Pfam" id="PF00389">
    <property type="entry name" value="2-Hacid_dh"/>
    <property type="match status" value="1"/>
</dbReference>
<dbReference type="InterPro" id="IPR029753">
    <property type="entry name" value="D-isomer_DH_CS"/>
</dbReference>
<dbReference type="FunFam" id="3.40.50.720:FF:000203">
    <property type="entry name" value="D-3-phosphoglycerate dehydrogenase (SerA)"/>
    <property type="match status" value="1"/>
</dbReference>
<keyword evidence="8" id="KW-1185">Reference proteome</keyword>
<evidence type="ECO:0000259" key="6">
    <source>
        <dbReference type="Pfam" id="PF02826"/>
    </source>
</evidence>
<dbReference type="InterPro" id="IPR036291">
    <property type="entry name" value="NAD(P)-bd_dom_sf"/>
</dbReference>
<dbReference type="SUPFAM" id="SSF51735">
    <property type="entry name" value="NAD(P)-binding Rossmann-fold domains"/>
    <property type="match status" value="1"/>
</dbReference>
<name>A0A0S2I0S7_9BACT</name>
<dbReference type="PANTHER" id="PTHR43761:SF1">
    <property type="entry name" value="D-ISOMER SPECIFIC 2-HYDROXYACID DEHYDROGENASE CATALYTIC DOMAIN-CONTAINING PROTEIN-RELATED"/>
    <property type="match status" value="1"/>
</dbReference>
<dbReference type="Pfam" id="PF02826">
    <property type="entry name" value="2-Hacid_dh_C"/>
    <property type="match status" value="1"/>
</dbReference>
<dbReference type="EC" id="1.1.1.29" evidence="7"/>
<feature type="domain" description="D-isomer specific 2-hydroxyacid dehydrogenase NAD-binding" evidence="6">
    <location>
        <begin position="112"/>
        <end position="284"/>
    </location>
</feature>
<comment type="similarity">
    <text evidence="1 4">Belongs to the D-isomer specific 2-hydroxyacid dehydrogenase family.</text>
</comment>
<organism evidence="7 8">
    <name type="scientific">Salinivirga cyanobacteriivorans</name>
    <dbReference type="NCBI Taxonomy" id="1307839"/>
    <lineage>
        <taxon>Bacteria</taxon>
        <taxon>Pseudomonadati</taxon>
        <taxon>Bacteroidota</taxon>
        <taxon>Bacteroidia</taxon>
        <taxon>Bacteroidales</taxon>
        <taxon>Salinivirgaceae</taxon>
        <taxon>Salinivirga</taxon>
    </lineage>
</organism>
<dbReference type="PANTHER" id="PTHR43761">
    <property type="entry name" value="D-ISOMER SPECIFIC 2-HYDROXYACID DEHYDROGENASE FAMILY PROTEIN (AFU_ORTHOLOGUE AFUA_1G13630)"/>
    <property type="match status" value="1"/>
</dbReference>
<dbReference type="GO" id="GO:0051287">
    <property type="term" value="F:NAD binding"/>
    <property type="evidence" value="ECO:0007669"/>
    <property type="project" value="InterPro"/>
</dbReference>
<evidence type="ECO:0000256" key="2">
    <source>
        <dbReference type="ARBA" id="ARBA00023002"/>
    </source>
</evidence>
<dbReference type="KEGG" id="blq:L21SP5_02252"/>
<dbReference type="EMBL" id="CP013118">
    <property type="protein sequence ID" value="ALO15885.1"/>
    <property type="molecule type" value="Genomic_DNA"/>
</dbReference>
<dbReference type="GO" id="GO:0008465">
    <property type="term" value="F:hydroxypyruvate reductase (NADH) activity"/>
    <property type="evidence" value="ECO:0007669"/>
    <property type="project" value="UniProtKB-EC"/>
</dbReference>
<dbReference type="OrthoDB" id="9777288at2"/>
<protein>
    <submittedName>
        <fullName evidence="7">Glycerate dehydrogenase</fullName>
        <ecNumber evidence="7">1.1.1.29</ecNumber>
    </submittedName>
</protein>
<dbReference type="STRING" id="1307839.L21SP5_02252"/>
<evidence type="ECO:0000256" key="1">
    <source>
        <dbReference type="ARBA" id="ARBA00005854"/>
    </source>
</evidence>
<evidence type="ECO:0000313" key="8">
    <source>
        <dbReference type="Proteomes" id="UP000064893"/>
    </source>
</evidence>
<accession>A0A0S2I0S7</accession>
<dbReference type="InterPro" id="IPR050418">
    <property type="entry name" value="D-iso_2-hydroxyacid_DH_PdxB"/>
</dbReference>
<dbReference type="PROSITE" id="PS00671">
    <property type="entry name" value="D_2_HYDROXYACID_DH_3"/>
    <property type="match status" value="1"/>
</dbReference>
<keyword evidence="3" id="KW-0520">NAD</keyword>
<keyword evidence="2 4" id="KW-0560">Oxidoreductase</keyword>
<sequence length="314" mass="34655">MRIHLIEPLNVDQHFLSKFIEEAENAGFEFHQWRDRKEDTQTLIERCKDADVVIFSNIPFTAEVIDACPKLKMLSVAFTGVDHVDMKACRERDILVSNAAGYSTQSVAELTIALMIGAFRNVVSNEAKTRSLKGRDGYVGNELSGKTVGIIGMGAIGSAVGKICSVAFGCRVLYYNRSPKKLDFGKQVPLNDLLKASDIVSLHVPLNDESSGMIGEEELAQMKSTAVIINTARGPVVETQALVHALRRQSIAAAAIDMYEQEPPLPADHPFLSCPNIMLMPHIAYATQEAFRLRAEIVFKNILQWKAGKPQNVQ</sequence>
<dbReference type="Proteomes" id="UP000064893">
    <property type="component" value="Chromosome"/>
</dbReference>
<dbReference type="RefSeq" id="WP_057953306.1">
    <property type="nucleotide sequence ID" value="NZ_CP013118.1"/>
</dbReference>
<dbReference type="PATRIC" id="fig|1307839.3.peg.2372"/>